<evidence type="ECO:0000313" key="2">
    <source>
        <dbReference type="Proteomes" id="UP001143349"/>
    </source>
</evidence>
<name>A0AAD3RTW3_9RHOB</name>
<protein>
    <submittedName>
        <fullName evidence="1">Uncharacterized protein</fullName>
    </submittedName>
</protein>
<reference evidence="1" key="1">
    <citation type="journal article" date="2014" name="Int. J. Syst. Evol. Microbiol.">
        <title>Complete genome sequence of Corynebacterium casei LMG S-19264T (=DSM 44701T), isolated from a smear-ripened cheese.</title>
        <authorList>
            <consortium name="US DOE Joint Genome Institute (JGI-PGF)"/>
            <person name="Walter F."/>
            <person name="Albersmeier A."/>
            <person name="Kalinowski J."/>
            <person name="Ruckert C."/>
        </authorList>
    </citation>
    <scope>NUCLEOTIDE SEQUENCE</scope>
    <source>
        <strain evidence="1">VKM B-2222</strain>
    </source>
</reference>
<comment type="caution">
    <text evidence="1">The sequence shown here is derived from an EMBL/GenBank/DDBJ whole genome shotgun (WGS) entry which is preliminary data.</text>
</comment>
<proteinExistence type="predicted"/>
<dbReference type="Proteomes" id="UP001143349">
    <property type="component" value="Unassembled WGS sequence"/>
</dbReference>
<accession>A0AAD3RTW3</accession>
<reference evidence="1" key="2">
    <citation type="submission" date="2023-01" db="EMBL/GenBank/DDBJ databases">
        <authorList>
            <person name="Sun Q."/>
            <person name="Evtushenko L."/>
        </authorList>
    </citation>
    <scope>NUCLEOTIDE SEQUENCE</scope>
    <source>
        <strain evidence="1">VKM B-2222</strain>
    </source>
</reference>
<keyword evidence="2" id="KW-1185">Reference proteome</keyword>
<gene>
    <name evidence="1" type="ORF">GCM10017635_15350</name>
</gene>
<evidence type="ECO:0000313" key="1">
    <source>
        <dbReference type="EMBL" id="GLK64064.1"/>
    </source>
</evidence>
<sequence>MLCEQNAKTRVDDAFARGYLSPAMRDWAMASCISAQPSFDLFIEKSIPLSAHLFQPAATSTMPPGFAQNGGAAIRSAEEIAICEQLGLKPGSLLD</sequence>
<dbReference type="AlphaFoldDB" id="A0AAD3RTW3"/>
<organism evidence="1 2">
    <name type="scientific">Paracoccus kondratievae</name>
    <dbReference type="NCBI Taxonomy" id="135740"/>
    <lineage>
        <taxon>Bacteria</taxon>
        <taxon>Pseudomonadati</taxon>
        <taxon>Pseudomonadota</taxon>
        <taxon>Alphaproteobacteria</taxon>
        <taxon>Rhodobacterales</taxon>
        <taxon>Paracoccaceae</taxon>
        <taxon>Paracoccus</taxon>
    </lineage>
</organism>
<dbReference type="EMBL" id="BSFH01000024">
    <property type="protein sequence ID" value="GLK64064.1"/>
    <property type="molecule type" value="Genomic_DNA"/>
</dbReference>